<dbReference type="OrthoDB" id="115781at2759"/>
<keyword evidence="6 9" id="KW-0472">Membrane</keyword>
<dbReference type="InterPro" id="IPR009011">
    <property type="entry name" value="Man6P_isomerase_rcpt-bd_dom_sf"/>
</dbReference>
<protein>
    <recommendedName>
        <fullName evidence="8">Transmembrane protein 198</fullName>
    </recommendedName>
</protein>
<feature type="transmembrane region" description="Helical" evidence="9">
    <location>
        <begin position="229"/>
        <end position="253"/>
    </location>
</feature>
<evidence type="ECO:0000256" key="8">
    <source>
        <dbReference type="ARBA" id="ARBA00049737"/>
    </source>
</evidence>
<organism evidence="12 13">
    <name type="scientific">Stylonychia lemnae</name>
    <name type="common">Ciliate</name>
    <dbReference type="NCBI Taxonomy" id="5949"/>
    <lineage>
        <taxon>Eukaryota</taxon>
        <taxon>Sar</taxon>
        <taxon>Alveolata</taxon>
        <taxon>Ciliophora</taxon>
        <taxon>Intramacronucleata</taxon>
        <taxon>Spirotrichea</taxon>
        <taxon>Stichotrichia</taxon>
        <taxon>Sporadotrichida</taxon>
        <taxon>Oxytrichidae</taxon>
        <taxon>Stylonychinae</taxon>
        <taxon>Stylonychia</taxon>
    </lineage>
</organism>
<keyword evidence="3 9" id="KW-0812">Transmembrane</keyword>
<feature type="transmembrane region" description="Helical" evidence="9">
    <location>
        <begin position="343"/>
        <end position="362"/>
    </location>
</feature>
<feature type="signal peptide" evidence="10">
    <location>
        <begin position="1"/>
        <end position="28"/>
    </location>
</feature>
<sequence>MAVYKRGEVLMKILLALTGLNLLAHTNARIEVQEDRDLTGCSVELNSYIFSLAGLKRSTPKFTSAYKVQYNNGKGNITIDFNICDYSFRKCPDEASDFANIINENNTCSHMSSGSLSDVGVSLIDNDKPDLGLRLNFTGGNMCNDTAKFQLLLQLNCDDYAQGTSYSLDTSSLSSPCTPRVIMTSKEACPKLSLGSLWHFFNENYYIFGLGMMCLGVFLMISGGRFFKFTLFLTGQATVAGFILILMFGSVYPTNSPQWVVWLTLIVSLGMGAGIGYACMRWVRIGVLLIGTWIGGLLGAILYSLVFYLFAKNNPILALWLTIAFCAVIIAILSMIFFDHAVIIGSSLGGAYVFVRFAGGYPNEFLIYENYNNGTIGQVNPVFFIYILFVITLSVISVVFQINQRSRNLEMYNYRKYDFKYRRA</sequence>
<dbReference type="Proteomes" id="UP000039865">
    <property type="component" value="Unassembled WGS sequence"/>
</dbReference>
<dbReference type="InParanoid" id="A0A077ZPB8"/>
<reference evidence="12 13" key="1">
    <citation type="submission" date="2014-06" db="EMBL/GenBank/DDBJ databases">
        <authorList>
            <person name="Swart Estienne"/>
        </authorList>
    </citation>
    <scope>NUCLEOTIDE SEQUENCE [LARGE SCALE GENOMIC DNA]</scope>
    <source>
        <strain evidence="12 13">130c</strain>
    </source>
</reference>
<evidence type="ECO:0000313" key="13">
    <source>
        <dbReference type="Proteomes" id="UP000039865"/>
    </source>
</evidence>
<dbReference type="InterPro" id="IPR044865">
    <property type="entry name" value="MRH_dom"/>
</dbReference>
<keyword evidence="5 9" id="KW-1133">Transmembrane helix</keyword>
<accession>A0A077ZPB8</accession>
<keyword evidence="4 10" id="KW-0732">Signal</keyword>
<evidence type="ECO:0000256" key="7">
    <source>
        <dbReference type="ARBA" id="ARBA00023157"/>
    </source>
</evidence>
<dbReference type="Gene3D" id="2.70.130.10">
    <property type="entry name" value="Mannose-6-phosphate receptor binding domain"/>
    <property type="match status" value="1"/>
</dbReference>
<evidence type="ECO:0000256" key="9">
    <source>
        <dbReference type="SAM" id="Phobius"/>
    </source>
</evidence>
<dbReference type="PROSITE" id="PS51914">
    <property type="entry name" value="MRH"/>
    <property type="match status" value="1"/>
</dbReference>
<feature type="transmembrane region" description="Helical" evidence="9">
    <location>
        <begin position="382"/>
        <end position="402"/>
    </location>
</feature>
<evidence type="ECO:0000259" key="11">
    <source>
        <dbReference type="PROSITE" id="PS51914"/>
    </source>
</evidence>
<dbReference type="GO" id="GO:0005886">
    <property type="term" value="C:plasma membrane"/>
    <property type="evidence" value="ECO:0007669"/>
    <property type="project" value="TreeGrafter"/>
</dbReference>
<feature type="chain" id="PRO_5001728863" description="Transmembrane protein 198" evidence="10">
    <location>
        <begin position="29"/>
        <end position="424"/>
    </location>
</feature>
<evidence type="ECO:0000256" key="1">
    <source>
        <dbReference type="ARBA" id="ARBA00004141"/>
    </source>
</evidence>
<keyword evidence="13" id="KW-1185">Reference proteome</keyword>
<evidence type="ECO:0000256" key="2">
    <source>
        <dbReference type="ARBA" id="ARBA00006244"/>
    </source>
</evidence>
<feature type="transmembrane region" description="Helical" evidence="9">
    <location>
        <begin position="317"/>
        <end position="338"/>
    </location>
</feature>
<proteinExistence type="inferred from homology"/>
<feature type="transmembrane region" description="Helical" evidence="9">
    <location>
        <begin position="259"/>
        <end position="280"/>
    </location>
</feature>
<dbReference type="InterPro" id="IPR040236">
    <property type="entry name" value="TMEM198"/>
</dbReference>
<dbReference type="Pfam" id="PF13886">
    <property type="entry name" value="TM7S3_TM198"/>
    <property type="match status" value="1"/>
</dbReference>
<dbReference type="PANTHER" id="PTHR31247:SF5">
    <property type="entry name" value="DUF4203 DOMAIN-CONTAINING PROTEIN"/>
    <property type="match status" value="1"/>
</dbReference>
<dbReference type="EMBL" id="CCKQ01000670">
    <property type="protein sequence ID" value="CDW71763.1"/>
    <property type="molecule type" value="Genomic_DNA"/>
</dbReference>
<feature type="domain" description="MRH" evidence="11">
    <location>
        <begin position="39"/>
        <end position="191"/>
    </location>
</feature>
<dbReference type="SUPFAM" id="SSF50911">
    <property type="entry name" value="Mannose 6-phosphate receptor domain"/>
    <property type="match status" value="1"/>
</dbReference>
<dbReference type="PANTHER" id="PTHR31247">
    <property type="entry name" value="TRANSMEMBRANE PROTEIN 198 FAMILY MEMBER"/>
    <property type="match status" value="1"/>
</dbReference>
<comment type="subcellular location">
    <subcellularLocation>
        <location evidence="1">Membrane</location>
        <topology evidence="1">Multi-pass membrane protein</topology>
    </subcellularLocation>
</comment>
<feature type="transmembrane region" description="Helical" evidence="9">
    <location>
        <begin position="205"/>
        <end position="222"/>
    </location>
</feature>
<evidence type="ECO:0000256" key="10">
    <source>
        <dbReference type="SAM" id="SignalP"/>
    </source>
</evidence>
<comment type="similarity">
    <text evidence="2">Belongs to the TMEM198 family.</text>
</comment>
<evidence type="ECO:0000313" key="12">
    <source>
        <dbReference type="EMBL" id="CDW71763.1"/>
    </source>
</evidence>
<feature type="transmembrane region" description="Helical" evidence="9">
    <location>
        <begin position="287"/>
        <end position="311"/>
    </location>
</feature>
<evidence type="ECO:0000256" key="6">
    <source>
        <dbReference type="ARBA" id="ARBA00023136"/>
    </source>
</evidence>
<dbReference type="InterPro" id="IPR025256">
    <property type="entry name" value="TM7S3/TM198-like_dom"/>
</dbReference>
<evidence type="ECO:0000256" key="5">
    <source>
        <dbReference type="ARBA" id="ARBA00022989"/>
    </source>
</evidence>
<gene>
    <name evidence="12" type="primary">Contig6747.g7219</name>
    <name evidence="12" type="ORF">STYLEM_712</name>
</gene>
<evidence type="ECO:0000256" key="4">
    <source>
        <dbReference type="ARBA" id="ARBA00022729"/>
    </source>
</evidence>
<evidence type="ECO:0000256" key="3">
    <source>
        <dbReference type="ARBA" id="ARBA00022692"/>
    </source>
</evidence>
<dbReference type="AlphaFoldDB" id="A0A077ZPB8"/>
<name>A0A077ZPB8_STYLE</name>
<keyword evidence="7" id="KW-1015">Disulfide bond</keyword>